<dbReference type="PANTHER" id="PTHR14140">
    <property type="entry name" value="E3 UBIQUITIN-PROTEIN LIGASE UHRF-RELATED"/>
    <property type="match status" value="1"/>
</dbReference>
<dbReference type="GO" id="GO:0005634">
    <property type="term" value="C:nucleus"/>
    <property type="evidence" value="ECO:0007669"/>
    <property type="project" value="UniProtKB-SubCell"/>
</dbReference>
<keyword evidence="6" id="KW-1185">Reference proteome</keyword>
<proteinExistence type="predicted"/>
<dbReference type="PROSITE" id="PS51015">
    <property type="entry name" value="YDG"/>
    <property type="match status" value="1"/>
</dbReference>
<name>A0A9P5Y3Y5_9AGAR</name>
<comment type="subcellular location">
    <subcellularLocation>
        <location evidence="2">Nucleus</location>
    </subcellularLocation>
</comment>
<comment type="caution">
    <text evidence="5">The sequence shown here is derived from an EMBL/GenBank/DDBJ whole genome shotgun (WGS) entry which is preliminary data.</text>
</comment>
<accession>A0A9P5Y3Y5</accession>
<evidence type="ECO:0000256" key="2">
    <source>
        <dbReference type="PROSITE-ProRule" id="PRU00358"/>
    </source>
</evidence>
<dbReference type="PANTHER" id="PTHR14140:SF27">
    <property type="entry name" value="OS04G0289800 PROTEIN"/>
    <property type="match status" value="1"/>
</dbReference>
<dbReference type="GO" id="GO:0061630">
    <property type="term" value="F:ubiquitin protein ligase activity"/>
    <property type="evidence" value="ECO:0007669"/>
    <property type="project" value="TreeGrafter"/>
</dbReference>
<evidence type="ECO:0000259" key="4">
    <source>
        <dbReference type="PROSITE" id="PS51015"/>
    </source>
</evidence>
<dbReference type="SMART" id="SM00466">
    <property type="entry name" value="SRA"/>
    <property type="match status" value="1"/>
</dbReference>
<dbReference type="Gene3D" id="2.30.280.10">
    <property type="entry name" value="SRA-YDG"/>
    <property type="match status" value="1"/>
</dbReference>
<reference evidence="5" key="1">
    <citation type="submission" date="2020-11" db="EMBL/GenBank/DDBJ databases">
        <authorList>
            <consortium name="DOE Joint Genome Institute"/>
            <person name="Ahrendt S."/>
            <person name="Riley R."/>
            <person name="Andreopoulos W."/>
            <person name="Labutti K."/>
            <person name="Pangilinan J."/>
            <person name="Ruiz-Duenas F.J."/>
            <person name="Barrasa J.M."/>
            <person name="Sanchez-Garcia M."/>
            <person name="Camarero S."/>
            <person name="Miyauchi S."/>
            <person name="Serrano A."/>
            <person name="Linde D."/>
            <person name="Babiker R."/>
            <person name="Drula E."/>
            <person name="Ayuso-Fernandez I."/>
            <person name="Pacheco R."/>
            <person name="Padilla G."/>
            <person name="Ferreira P."/>
            <person name="Barriuso J."/>
            <person name="Kellner H."/>
            <person name="Castanera R."/>
            <person name="Alfaro M."/>
            <person name="Ramirez L."/>
            <person name="Pisabarro A.G."/>
            <person name="Kuo A."/>
            <person name="Tritt A."/>
            <person name="Lipzen A."/>
            <person name="He G."/>
            <person name="Yan M."/>
            <person name="Ng V."/>
            <person name="Cullen D."/>
            <person name="Martin F."/>
            <person name="Rosso M.-N."/>
            <person name="Henrissat B."/>
            <person name="Hibbett D."/>
            <person name="Martinez A.T."/>
            <person name="Grigoriev I.V."/>
        </authorList>
    </citation>
    <scope>NUCLEOTIDE SEQUENCE</scope>
    <source>
        <strain evidence="5">CBS 247.69</strain>
    </source>
</reference>
<evidence type="ECO:0000313" key="5">
    <source>
        <dbReference type="EMBL" id="KAF9461833.1"/>
    </source>
</evidence>
<sequence>MARTNNGSSRKAPHYLLGARVAREGRNPFVHGEIKDSPVGTTWSNRFECSAAGVHAPPTAGIHGNAKDGAYSVVLSGGYEDDMDDGETIVYTGQGGRGTKSTLMDELEGKRAWGGPQISDQEWKFGNNALKISCETKKPIRVIRGFQPDSQYAPLKGYRYDGLYTVEKAWKAVGVTGFKTCRFRFKRLPGQPPIPKRPSTRGRNIATHLQTPQSESPELEAGPSDPLATTSPSPPKVSSERTRNLETKVLEEVAVPRSVMPHLMAVVPSSEASTSPSLLTPRAVVTNPRVKLPDSPFEREDLLWCDGYDDTDDEDEGYIPDYNNTRKRWASVEGVRKYAGLKFKKQKTAEDIVSEDTSSIGAWN</sequence>
<dbReference type="InterPro" id="IPR036987">
    <property type="entry name" value="SRA-YDG_sf"/>
</dbReference>
<dbReference type="InterPro" id="IPR015947">
    <property type="entry name" value="PUA-like_sf"/>
</dbReference>
<protein>
    <submittedName>
        <fullName evidence="5">PUA-like domain-containing protein</fullName>
    </submittedName>
</protein>
<evidence type="ECO:0000256" key="3">
    <source>
        <dbReference type="SAM" id="MobiDB-lite"/>
    </source>
</evidence>
<gene>
    <name evidence="5" type="ORF">BDZ94DRAFT_1323048</name>
</gene>
<dbReference type="OrthoDB" id="2270193at2759"/>
<dbReference type="SUPFAM" id="SSF88697">
    <property type="entry name" value="PUA domain-like"/>
    <property type="match status" value="1"/>
</dbReference>
<evidence type="ECO:0000313" key="6">
    <source>
        <dbReference type="Proteomes" id="UP000807353"/>
    </source>
</evidence>
<dbReference type="Proteomes" id="UP000807353">
    <property type="component" value="Unassembled WGS sequence"/>
</dbReference>
<dbReference type="InterPro" id="IPR045134">
    <property type="entry name" value="UHRF1/2-like"/>
</dbReference>
<feature type="region of interest" description="Disordered" evidence="3">
    <location>
        <begin position="210"/>
        <end position="245"/>
    </location>
</feature>
<dbReference type="EMBL" id="MU150278">
    <property type="protein sequence ID" value="KAF9461833.1"/>
    <property type="molecule type" value="Genomic_DNA"/>
</dbReference>
<keyword evidence="1 2" id="KW-0539">Nucleus</keyword>
<dbReference type="GO" id="GO:0044027">
    <property type="term" value="P:negative regulation of gene expression via chromosomal CpG island methylation"/>
    <property type="evidence" value="ECO:0007669"/>
    <property type="project" value="TreeGrafter"/>
</dbReference>
<dbReference type="AlphaFoldDB" id="A0A9P5Y3Y5"/>
<dbReference type="Pfam" id="PF02182">
    <property type="entry name" value="SAD_SRA"/>
    <property type="match status" value="1"/>
</dbReference>
<organism evidence="5 6">
    <name type="scientific">Collybia nuda</name>
    <dbReference type="NCBI Taxonomy" id="64659"/>
    <lineage>
        <taxon>Eukaryota</taxon>
        <taxon>Fungi</taxon>
        <taxon>Dikarya</taxon>
        <taxon>Basidiomycota</taxon>
        <taxon>Agaricomycotina</taxon>
        <taxon>Agaricomycetes</taxon>
        <taxon>Agaricomycetidae</taxon>
        <taxon>Agaricales</taxon>
        <taxon>Tricholomatineae</taxon>
        <taxon>Clitocybaceae</taxon>
        <taxon>Collybia</taxon>
    </lineage>
</organism>
<dbReference type="GO" id="GO:0016567">
    <property type="term" value="P:protein ubiquitination"/>
    <property type="evidence" value="ECO:0007669"/>
    <property type="project" value="TreeGrafter"/>
</dbReference>
<evidence type="ECO:0000256" key="1">
    <source>
        <dbReference type="ARBA" id="ARBA00023242"/>
    </source>
</evidence>
<feature type="domain" description="YDG" evidence="4">
    <location>
        <begin position="32"/>
        <end position="187"/>
    </location>
</feature>
<dbReference type="InterPro" id="IPR003105">
    <property type="entry name" value="SRA_YDG"/>
</dbReference>